<dbReference type="Proteomes" id="UP001458880">
    <property type="component" value="Unassembled WGS sequence"/>
</dbReference>
<accession>A0AAW1KFU0</accession>
<organism evidence="2 3">
    <name type="scientific">Popillia japonica</name>
    <name type="common">Japanese beetle</name>
    <dbReference type="NCBI Taxonomy" id="7064"/>
    <lineage>
        <taxon>Eukaryota</taxon>
        <taxon>Metazoa</taxon>
        <taxon>Ecdysozoa</taxon>
        <taxon>Arthropoda</taxon>
        <taxon>Hexapoda</taxon>
        <taxon>Insecta</taxon>
        <taxon>Pterygota</taxon>
        <taxon>Neoptera</taxon>
        <taxon>Endopterygota</taxon>
        <taxon>Coleoptera</taxon>
        <taxon>Polyphaga</taxon>
        <taxon>Scarabaeiformia</taxon>
        <taxon>Scarabaeidae</taxon>
        <taxon>Rutelinae</taxon>
        <taxon>Popillia</taxon>
    </lineage>
</organism>
<feature type="compositionally biased region" description="Polar residues" evidence="1">
    <location>
        <begin position="113"/>
        <end position="129"/>
    </location>
</feature>
<keyword evidence="3" id="KW-1185">Reference proteome</keyword>
<name>A0AAW1KFU0_POPJA</name>
<feature type="region of interest" description="Disordered" evidence="1">
    <location>
        <begin position="1"/>
        <end position="129"/>
    </location>
</feature>
<gene>
    <name evidence="2" type="ORF">QE152_g24373</name>
</gene>
<dbReference type="EMBL" id="JASPKY010000247">
    <property type="protein sequence ID" value="KAK9717098.1"/>
    <property type="molecule type" value="Genomic_DNA"/>
</dbReference>
<comment type="caution">
    <text evidence="2">The sequence shown here is derived from an EMBL/GenBank/DDBJ whole genome shotgun (WGS) entry which is preliminary data.</text>
</comment>
<feature type="compositionally biased region" description="Polar residues" evidence="1">
    <location>
        <begin position="68"/>
        <end position="101"/>
    </location>
</feature>
<feature type="compositionally biased region" description="Basic and acidic residues" evidence="1">
    <location>
        <begin position="9"/>
        <end position="18"/>
    </location>
</feature>
<protein>
    <submittedName>
        <fullName evidence="2">Uncharacterized protein</fullName>
    </submittedName>
</protein>
<feature type="compositionally biased region" description="Acidic residues" evidence="1">
    <location>
        <begin position="34"/>
        <end position="46"/>
    </location>
</feature>
<reference evidence="2 3" key="1">
    <citation type="journal article" date="2024" name="BMC Genomics">
        <title>De novo assembly and annotation of Popillia japonica's genome with initial clues to its potential as an invasive pest.</title>
        <authorList>
            <person name="Cucini C."/>
            <person name="Boschi S."/>
            <person name="Funari R."/>
            <person name="Cardaioli E."/>
            <person name="Iannotti N."/>
            <person name="Marturano G."/>
            <person name="Paoli F."/>
            <person name="Bruttini M."/>
            <person name="Carapelli A."/>
            <person name="Frati F."/>
            <person name="Nardi F."/>
        </authorList>
    </citation>
    <scope>NUCLEOTIDE SEQUENCE [LARGE SCALE GENOMIC DNA]</scope>
    <source>
        <strain evidence="2">DMR45628</strain>
    </source>
</reference>
<evidence type="ECO:0000313" key="2">
    <source>
        <dbReference type="EMBL" id="KAK9717098.1"/>
    </source>
</evidence>
<sequence length="129" mass="14214">MLSSGESLVDQKSEHAAEECVVEFSDHNSASEQDISDVDSSPDDETLNFYLGKDKMTNGTKQERLDLDSSTENEVQNEQLNATNETSPDQESINRESSVSSEDMEEAVISRGKVTSSGRVTQPPQRLDL</sequence>
<evidence type="ECO:0000313" key="3">
    <source>
        <dbReference type="Proteomes" id="UP001458880"/>
    </source>
</evidence>
<feature type="compositionally biased region" description="Basic and acidic residues" evidence="1">
    <location>
        <begin position="52"/>
        <end position="67"/>
    </location>
</feature>
<dbReference type="AlphaFoldDB" id="A0AAW1KFU0"/>
<evidence type="ECO:0000256" key="1">
    <source>
        <dbReference type="SAM" id="MobiDB-lite"/>
    </source>
</evidence>
<proteinExistence type="predicted"/>